<feature type="region of interest" description="Disordered" evidence="1">
    <location>
        <begin position="1"/>
        <end position="27"/>
    </location>
</feature>
<dbReference type="Pfam" id="PF11085">
    <property type="entry name" value="YqhR"/>
    <property type="match status" value="1"/>
</dbReference>
<evidence type="ECO:0000256" key="1">
    <source>
        <dbReference type="SAM" id="MobiDB-lite"/>
    </source>
</evidence>
<keyword evidence="4" id="KW-1185">Reference proteome</keyword>
<keyword evidence="2" id="KW-0472">Membrane</keyword>
<reference evidence="3" key="1">
    <citation type="submission" date="2024-05" db="EMBL/GenBank/DDBJ databases">
        <title>Metabacillus sp. nov., isolated from the rhizosphere soil of tomato plants.</title>
        <authorList>
            <person name="Ma R."/>
        </authorList>
    </citation>
    <scope>NUCLEOTIDE SEQUENCE</scope>
    <source>
        <strain evidence="3">DBTR6</strain>
    </source>
</reference>
<dbReference type="EMBL" id="JAIQUM010000019">
    <property type="protein sequence ID" value="MBZ5750729.1"/>
    <property type="molecule type" value="Genomic_DNA"/>
</dbReference>
<proteinExistence type="predicted"/>
<organism evidence="3 4">
    <name type="scientific">Metabacillus rhizolycopersici</name>
    <dbReference type="NCBI Taxonomy" id="2875709"/>
    <lineage>
        <taxon>Bacteria</taxon>
        <taxon>Bacillati</taxon>
        <taxon>Bacillota</taxon>
        <taxon>Bacilli</taxon>
        <taxon>Bacillales</taxon>
        <taxon>Bacillaceae</taxon>
        <taxon>Metabacillus</taxon>
    </lineage>
</organism>
<gene>
    <name evidence="3" type="ORF">K9V48_10800</name>
</gene>
<feature type="transmembrane region" description="Helical" evidence="2">
    <location>
        <begin position="80"/>
        <end position="103"/>
    </location>
</feature>
<feature type="compositionally biased region" description="Basic and acidic residues" evidence="1">
    <location>
        <begin position="1"/>
        <end position="14"/>
    </location>
</feature>
<dbReference type="Proteomes" id="UP001165287">
    <property type="component" value="Unassembled WGS sequence"/>
</dbReference>
<comment type="caution">
    <text evidence="3">The sequence shown here is derived from an EMBL/GenBank/DDBJ whole genome shotgun (WGS) entry which is preliminary data.</text>
</comment>
<dbReference type="RefSeq" id="WP_224139012.1">
    <property type="nucleotide sequence ID" value="NZ_JAIQUM010000019.1"/>
</dbReference>
<accession>A0ABS7US30</accession>
<protein>
    <recommendedName>
        <fullName evidence="5">Membrane protein YqhR</fullName>
    </recommendedName>
</protein>
<evidence type="ECO:0000313" key="3">
    <source>
        <dbReference type="EMBL" id="MBZ5750729.1"/>
    </source>
</evidence>
<feature type="transmembrane region" description="Helical" evidence="2">
    <location>
        <begin position="144"/>
        <end position="164"/>
    </location>
</feature>
<evidence type="ECO:0000256" key="2">
    <source>
        <dbReference type="SAM" id="Phobius"/>
    </source>
</evidence>
<keyword evidence="2" id="KW-0812">Transmembrane</keyword>
<feature type="transmembrane region" description="Helical" evidence="2">
    <location>
        <begin position="35"/>
        <end position="59"/>
    </location>
</feature>
<feature type="transmembrane region" description="Helical" evidence="2">
    <location>
        <begin position="109"/>
        <end position="132"/>
    </location>
</feature>
<dbReference type="InterPro" id="IPR024563">
    <property type="entry name" value="YqhR"/>
</dbReference>
<sequence length="178" mass="19830">MSNEKNKTDRKNNEKANPNLEQNKKEPPVSSVNKAIVTGFIGGIFWSLLAYLAHILNFTEISPNLILQPFALGDWKNGTLGNFIGVVLIGILSIGAALIYYAILKRFTSMWVGIIYGVMLFALVFFLLNPIFPNLQTVFELPRGTVVTTVCVYILFGVFVGYSISFDYNELNADVEKP</sequence>
<evidence type="ECO:0000313" key="4">
    <source>
        <dbReference type="Proteomes" id="UP001165287"/>
    </source>
</evidence>
<keyword evidence="2" id="KW-1133">Transmembrane helix</keyword>
<evidence type="ECO:0008006" key="5">
    <source>
        <dbReference type="Google" id="ProtNLM"/>
    </source>
</evidence>
<name>A0ABS7US30_9BACI</name>